<dbReference type="PANTHER" id="PTHR21535">
    <property type="entry name" value="MAGNESIUM AND COBALT TRANSPORT PROTEIN/MITOCHONDRIAL IMPORT INNER MEMBRANE TRANSLOCASE SUBUNIT TIM8"/>
    <property type="match status" value="1"/>
</dbReference>
<sequence length="464" mass="52628">MKKGKRKENGVDPGRTTPSSGTSTPASKARQVFPQRAWWLDVASPTWEDMKAIGQLLHIHPLTLEDILQQDPREKLELFPKLGYYFIVFKALESVKTQERFFRSQLNGDTYFPQDEGFVGEAMVYLVVFREGVISFHYSDISEHTDRVRNKLLLMDEDVNVSNASSDWIAHGILDSIVDSFFPFQEGIEMEIAAIEDLVFSDNHLRLKESPLPEVVTPNFQMPEKPSDAHPKDEEKRLAPAERTRTRFADPTPTIPLLVRRLRRAIRSRILPKAQISTETKSAMSSTAMTLRRMAKARRLLTTSTRLLSTKHEVVAQIKKRLLNEGALPKGTGAGDEIEVAMYMGDVQDHILTLQHSLVHYERILSQLHPTYLSQLRVSVSTTKQGSDKAIMVLSIVSIAVLCCQAVIGCFSMNVTVPTNGQEPGYPYNMFYVVLSIAVVALCLYGCLVRYWWVRSKRRRTTML</sequence>
<dbReference type="Proteomes" id="UP000030669">
    <property type="component" value="Unassembled WGS sequence"/>
</dbReference>
<dbReference type="EMBL" id="KB469296">
    <property type="protein sequence ID" value="EPQ60678.1"/>
    <property type="molecule type" value="Genomic_DNA"/>
</dbReference>
<comment type="similarity">
    <text evidence="2">Belongs to the CorA metal ion transporter (MIT) (TC 1.A.35) family.</text>
</comment>
<keyword evidence="9" id="KW-1185">Reference proteome</keyword>
<name>S7QMK0_GLOTA</name>
<dbReference type="GeneID" id="19305389"/>
<dbReference type="AlphaFoldDB" id="S7QMK0"/>
<dbReference type="InterPro" id="IPR002523">
    <property type="entry name" value="MgTranspt_CorA/ZnTranspt_ZntB"/>
</dbReference>
<dbReference type="HOGENOM" id="CLU_007127_11_2_1"/>
<keyword evidence="5 7" id="KW-0472">Membrane</keyword>
<proteinExistence type="inferred from homology"/>
<feature type="compositionally biased region" description="Basic and acidic residues" evidence="6">
    <location>
        <begin position="225"/>
        <end position="244"/>
    </location>
</feature>
<dbReference type="STRING" id="670483.S7QMK0"/>
<dbReference type="Gene3D" id="3.30.460.20">
    <property type="entry name" value="CorA soluble domain-like"/>
    <property type="match status" value="1"/>
</dbReference>
<evidence type="ECO:0000256" key="4">
    <source>
        <dbReference type="ARBA" id="ARBA00022989"/>
    </source>
</evidence>
<feature type="region of interest" description="Disordered" evidence="6">
    <location>
        <begin position="1"/>
        <end position="29"/>
    </location>
</feature>
<dbReference type="GO" id="GO:0010961">
    <property type="term" value="P:intracellular magnesium ion homeostasis"/>
    <property type="evidence" value="ECO:0007669"/>
    <property type="project" value="TreeGrafter"/>
</dbReference>
<feature type="transmembrane region" description="Helical" evidence="7">
    <location>
        <begin position="429"/>
        <end position="453"/>
    </location>
</feature>
<dbReference type="GO" id="GO:0016020">
    <property type="term" value="C:membrane"/>
    <property type="evidence" value="ECO:0007669"/>
    <property type="project" value="UniProtKB-SubCell"/>
</dbReference>
<evidence type="ECO:0008006" key="10">
    <source>
        <dbReference type="Google" id="ProtNLM"/>
    </source>
</evidence>
<dbReference type="eggNOG" id="ENOG502RX8H">
    <property type="taxonomic scope" value="Eukaryota"/>
</dbReference>
<feature type="transmembrane region" description="Helical" evidence="7">
    <location>
        <begin position="391"/>
        <end position="417"/>
    </location>
</feature>
<dbReference type="InterPro" id="IPR045863">
    <property type="entry name" value="CorA_TM1_TM2"/>
</dbReference>
<dbReference type="SUPFAM" id="SSF144083">
    <property type="entry name" value="Magnesium transport protein CorA, transmembrane region"/>
    <property type="match status" value="1"/>
</dbReference>
<evidence type="ECO:0000256" key="3">
    <source>
        <dbReference type="ARBA" id="ARBA00022692"/>
    </source>
</evidence>
<feature type="compositionally biased region" description="Low complexity" evidence="6">
    <location>
        <begin position="13"/>
        <end position="27"/>
    </location>
</feature>
<protein>
    <recommendedName>
        <fullName evidence="10">Cora-domain-containing protein</fullName>
    </recommendedName>
</protein>
<dbReference type="CDD" id="cd12829">
    <property type="entry name" value="Alr1p-like"/>
    <property type="match status" value="1"/>
</dbReference>
<accession>S7QMK0</accession>
<feature type="region of interest" description="Disordered" evidence="6">
    <location>
        <begin position="216"/>
        <end position="244"/>
    </location>
</feature>
<dbReference type="RefSeq" id="XP_007860251.1">
    <property type="nucleotide sequence ID" value="XM_007862060.1"/>
</dbReference>
<evidence type="ECO:0000256" key="6">
    <source>
        <dbReference type="SAM" id="MobiDB-lite"/>
    </source>
</evidence>
<dbReference type="Gene3D" id="1.20.58.340">
    <property type="entry name" value="Magnesium transport protein CorA, transmembrane region"/>
    <property type="match status" value="2"/>
</dbReference>
<dbReference type="KEGG" id="gtr:GLOTRDRAFT_31418"/>
<keyword evidence="4 7" id="KW-1133">Transmembrane helix</keyword>
<reference evidence="8 9" key="1">
    <citation type="journal article" date="2012" name="Science">
        <title>The Paleozoic origin of enzymatic lignin decomposition reconstructed from 31 fungal genomes.</title>
        <authorList>
            <person name="Floudas D."/>
            <person name="Binder M."/>
            <person name="Riley R."/>
            <person name="Barry K."/>
            <person name="Blanchette R.A."/>
            <person name="Henrissat B."/>
            <person name="Martinez A.T."/>
            <person name="Otillar R."/>
            <person name="Spatafora J.W."/>
            <person name="Yadav J.S."/>
            <person name="Aerts A."/>
            <person name="Benoit I."/>
            <person name="Boyd A."/>
            <person name="Carlson A."/>
            <person name="Copeland A."/>
            <person name="Coutinho P.M."/>
            <person name="de Vries R.P."/>
            <person name="Ferreira P."/>
            <person name="Findley K."/>
            <person name="Foster B."/>
            <person name="Gaskell J."/>
            <person name="Glotzer D."/>
            <person name="Gorecki P."/>
            <person name="Heitman J."/>
            <person name="Hesse C."/>
            <person name="Hori C."/>
            <person name="Igarashi K."/>
            <person name="Jurgens J.A."/>
            <person name="Kallen N."/>
            <person name="Kersten P."/>
            <person name="Kohler A."/>
            <person name="Kuees U."/>
            <person name="Kumar T.K.A."/>
            <person name="Kuo A."/>
            <person name="LaButti K."/>
            <person name="Larrondo L.F."/>
            <person name="Lindquist E."/>
            <person name="Ling A."/>
            <person name="Lombard V."/>
            <person name="Lucas S."/>
            <person name="Lundell T."/>
            <person name="Martin R."/>
            <person name="McLaughlin D.J."/>
            <person name="Morgenstern I."/>
            <person name="Morin E."/>
            <person name="Murat C."/>
            <person name="Nagy L.G."/>
            <person name="Nolan M."/>
            <person name="Ohm R.A."/>
            <person name="Patyshakuliyeva A."/>
            <person name="Rokas A."/>
            <person name="Ruiz-Duenas F.J."/>
            <person name="Sabat G."/>
            <person name="Salamov A."/>
            <person name="Samejima M."/>
            <person name="Schmutz J."/>
            <person name="Slot J.C."/>
            <person name="St John F."/>
            <person name="Stenlid J."/>
            <person name="Sun H."/>
            <person name="Sun S."/>
            <person name="Syed K."/>
            <person name="Tsang A."/>
            <person name="Wiebenga A."/>
            <person name="Young D."/>
            <person name="Pisabarro A."/>
            <person name="Eastwood D.C."/>
            <person name="Martin F."/>
            <person name="Cullen D."/>
            <person name="Grigoriev I.V."/>
            <person name="Hibbett D.S."/>
        </authorList>
    </citation>
    <scope>NUCLEOTIDE SEQUENCE [LARGE SCALE GENOMIC DNA]</scope>
    <source>
        <strain evidence="8 9">ATCC 11539</strain>
    </source>
</reference>
<evidence type="ECO:0000313" key="8">
    <source>
        <dbReference type="EMBL" id="EPQ60678.1"/>
    </source>
</evidence>
<gene>
    <name evidence="8" type="ORF">GLOTRDRAFT_31418</name>
</gene>
<dbReference type="OMA" id="NMSADWI"/>
<dbReference type="PANTHER" id="PTHR21535:SF90">
    <property type="entry name" value="CORA METAL ION TRANSPORTER"/>
    <property type="match status" value="1"/>
</dbReference>
<dbReference type="InterPro" id="IPR045861">
    <property type="entry name" value="CorA_cytoplasmic_dom"/>
</dbReference>
<evidence type="ECO:0000256" key="7">
    <source>
        <dbReference type="SAM" id="Phobius"/>
    </source>
</evidence>
<keyword evidence="3 7" id="KW-0812">Transmembrane</keyword>
<organism evidence="8 9">
    <name type="scientific">Gloeophyllum trabeum (strain ATCC 11539 / FP-39264 / Madison 617)</name>
    <name type="common">Brown rot fungus</name>
    <dbReference type="NCBI Taxonomy" id="670483"/>
    <lineage>
        <taxon>Eukaryota</taxon>
        <taxon>Fungi</taxon>
        <taxon>Dikarya</taxon>
        <taxon>Basidiomycota</taxon>
        <taxon>Agaricomycotina</taxon>
        <taxon>Agaricomycetes</taxon>
        <taxon>Gloeophyllales</taxon>
        <taxon>Gloeophyllaceae</taxon>
        <taxon>Gloeophyllum</taxon>
    </lineage>
</organism>
<evidence type="ECO:0000256" key="1">
    <source>
        <dbReference type="ARBA" id="ARBA00004141"/>
    </source>
</evidence>
<dbReference type="SUPFAM" id="SSF143865">
    <property type="entry name" value="CorA soluble domain-like"/>
    <property type="match status" value="1"/>
</dbReference>
<evidence type="ECO:0000313" key="9">
    <source>
        <dbReference type="Proteomes" id="UP000030669"/>
    </source>
</evidence>
<evidence type="ECO:0000256" key="2">
    <source>
        <dbReference type="ARBA" id="ARBA00009765"/>
    </source>
</evidence>
<dbReference type="GO" id="GO:0015095">
    <property type="term" value="F:magnesium ion transmembrane transporter activity"/>
    <property type="evidence" value="ECO:0007669"/>
    <property type="project" value="InterPro"/>
</dbReference>
<dbReference type="InterPro" id="IPR044089">
    <property type="entry name" value="Alr1-like"/>
</dbReference>
<comment type="subcellular location">
    <subcellularLocation>
        <location evidence="1">Membrane</location>
        <topology evidence="1">Multi-pass membrane protein</topology>
    </subcellularLocation>
</comment>
<dbReference type="OrthoDB" id="29879at2759"/>
<dbReference type="Pfam" id="PF01544">
    <property type="entry name" value="CorA"/>
    <property type="match status" value="2"/>
</dbReference>
<evidence type="ECO:0000256" key="5">
    <source>
        <dbReference type="ARBA" id="ARBA00023136"/>
    </source>
</evidence>